<dbReference type="GO" id="GO:0006885">
    <property type="term" value="P:regulation of pH"/>
    <property type="evidence" value="ECO:0007669"/>
    <property type="project" value="InterPro"/>
</dbReference>
<gene>
    <name evidence="6" type="primary">nhaA</name>
    <name evidence="7" type="ORF">FHY64_15610</name>
</gene>
<dbReference type="Pfam" id="PF06965">
    <property type="entry name" value="Na_H_antiport_1"/>
    <property type="match status" value="1"/>
</dbReference>
<evidence type="ECO:0000256" key="6">
    <source>
        <dbReference type="HAMAP-Rule" id="MF_01844"/>
    </source>
</evidence>
<feature type="transmembrane region" description="Helical" evidence="6">
    <location>
        <begin position="195"/>
        <end position="213"/>
    </location>
</feature>
<evidence type="ECO:0000256" key="3">
    <source>
        <dbReference type="ARBA" id="ARBA00022692"/>
    </source>
</evidence>
<proteinExistence type="inferred from homology"/>
<comment type="similarity">
    <text evidence="6">Belongs to the NhaA Na(+)/H(+) (TC 2.A.33) antiporter family.</text>
</comment>
<keyword evidence="3 6" id="KW-0812">Transmembrane</keyword>
<keyword evidence="6" id="KW-0406">Ion transport</keyword>
<evidence type="ECO:0000256" key="5">
    <source>
        <dbReference type="ARBA" id="ARBA00023136"/>
    </source>
</evidence>
<reference evidence="7 8" key="1">
    <citation type="submission" date="2019-06" db="EMBL/GenBank/DDBJ databases">
        <title>Genome of new Rhodobacteraceae sp. SM1903.</title>
        <authorList>
            <person name="Ren X."/>
        </authorList>
    </citation>
    <scope>NUCLEOTIDE SEQUENCE [LARGE SCALE GENOMIC DNA]</scope>
    <source>
        <strain evidence="7 8">SM1903</strain>
    </source>
</reference>
<comment type="subcellular location">
    <subcellularLocation>
        <location evidence="1">Cell inner membrane</location>
        <topology evidence="1">Multi-pass membrane protein</topology>
    </subcellularLocation>
    <subcellularLocation>
        <location evidence="6">Cell membrane</location>
        <topology evidence="6">Multi-pass membrane protein</topology>
    </subcellularLocation>
</comment>
<feature type="transmembrane region" description="Helical" evidence="6">
    <location>
        <begin position="72"/>
        <end position="91"/>
    </location>
</feature>
<evidence type="ECO:0000313" key="8">
    <source>
        <dbReference type="Proteomes" id="UP000314011"/>
    </source>
</evidence>
<keyword evidence="6" id="KW-0915">Sodium</keyword>
<dbReference type="HAMAP" id="MF_01844">
    <property type="entry name" value="NhaA"/>
    <property type="match status" value="1"/>
</dbReference>
<feature type="transmembrane region" description="Helical" evidence="6">
    <location>
        <begin position="234"/>
        <end position="255"/>
    </location>
</feature>
<keyword evidence="6" id="KW-0050">Antiport</keyword>
<accession>A0A5C5G9V9</accession>
<dbReference type="OrthoDB" id="9808135at2"/>
<feature type="transmembrane region" description="Helical" evidence="6">
    <location>
        <begin position="358"/>
        <end position="384"/>
    </location>
</feature>
<evidence type="ECO:0000256" key="4">
    <source>
        <dbReference type="ARBA" id="ARBA00022989"/>
    </source>
</evidence>
<dbReference type="InterPro" id="IPR023171">
    <property type="entry name" value="Na/H_antiporter_dom_sf"/>
</dbReference>
<organism evidence="7 8">
    <name type="scientific">Pelagovum pacificum</name>
    <dbReference type="NCBI Taxonomy" id="2588711"/>
    <lineage>
        <taxon>Bacteria</taxon>
        <taxon>Pseudomonadati</taxon>
        <taxon>Pseudomonadota</taxon>
        <taxon>Alphaproteobacteria</taxon>
        <taxon>Rhodobacterales</taxon>
        <taxon>Paracoccaceae</taxon>
        <taxon>Pelagovum</taxon>
    </lineage>
</organism>
<feature type="transmembrane region" description="Helical" evidence="6">
    <location>
        <begin position="103"/>
        <end position="126"/>
    </location>
</feature>
<keyword evidence="5 6" id="KW-0472">Membrane</keyword>
<sequence length="421" mass="45738">MYRVWNFLSAYSLLLIFGAIAALIWANVDADSYHHFVEFVIWDHAPIGHLHAAEEGHEAYRTLTLHYLVNDLLMALFFAMAAKEVWEAIILENGSLRGKKAATPLVATAGGMFGPIAVYLGLAAFLGSETYSAVANGWAIPTATDIAFSYLVGRLVFGAGHPAVRFLLLLAIADDAAGLIILAVFYPSGELAPEWLLLSVFAAAAVFLLANWLPRKLDRGNQDRPTSTWVRRTLSFWPYLLAACFSWYGFMMAGIHPALGLLPIVPTIPHADRAFGIFSEAEQYLTDLLNQIEHGLKYPVEVILFFFGLLNAGVEFGSIGNATWLVLAGLLIGKPFGILLFGWIAAKPLKLGLPQGMRIIDLFAIGCVAAIGFTVSLFIASVAFDPGPVQDAAKMGALFSFFAAALSFIVGRLIKVQKIEN</sequence>
<evidence type="ECO:0000256" key="2">
    <source>
        <dbReference type="ARBA" id="ARBA00022475"/>
    </source>
</evidence>
<dbReference type="EMBL" id="VFFF01000002">
    <property type="protein sequence ID" value="TNY31441.1"/>
    <property type="molecule type" value="Genomic_DNA"/>
</dbReference>
<keyword evidence="4 6" id="KW-1133">Transmembrane helix</keyword>
<dbReference type="RefSeq" id="WP_140196425.1">
    <property type="nucleotide sequence ID" value="NZ_CP065915.1"/>
</dbReference>
<feature type="transmembrane region" description="Helical" evidence="6">
    <location>
        <begin position="324"/>
        <end position="346"/>
    </location>
</feature>
<dbReference type="GO" id="GO:0015385">
    <property type="term" value="F:sodium:proton antiporter activity"/>
    <property type="evidence" value="ECO:0007669"/>
    <property type="project" value="TreeGrafter"/>
</dbReference>
<comment type="function">
    <text evidence="6">Na(+)/H(+) antiporter that extrudes sodium in exchange for external protons.</text>
</comment>
<dbReference type="Gene3D" id="1.20.1530.10">
    <property type="entry name" value="Na+/H+ antiporter like domain"/>
    <property type="match status" value="1"/>
</dbReference>
<dbReference type="Proteomes" id="UP000314011">
    <property type="component" value="Unassembled WGS sequence"/>
</dbReference>
<comment type="caution">
    <text evidence="7">The sequence shown here is derived from an EMBL/GenBank/DDBJ whole genome shotgun (WGS) entry which is preliminary data.</text>
</comment>
<dbReference type="PANTHER" id="PTHR30341:SF0">
    <property type="entry name" value="NA(+)_H(+) ANTIPORTER NHAA"/>
    <property type="match status" value="1"/>
</dbReference>
<comment type="catalytic activity">
    <reaction evidence="6">
        <text>Na(+)(in) + 2 H(+)(out) = Na(+)(out) + 2 H(+)(in)</text>
        <dbReference type="Rhea" id="RHEA:29251"/>
        <dbReference type="ChEBI" id="CHEBI:15378"/>
        <dbReference type="ChEBI" id="CHEBI:29101"/>
    </reaction>
</comment>
<evidence type="ECO:0000313" key="7">
    <source>
        <dbReference type="EMBL" id="TNY31441.1"/>
    </source>
</evidence>
<feature type="transmembrane region" description="Helical" evidence="6">
    <location>
        <begin position="138"/>
        <end position="157"/>
    </location>
</feature>
<dbReference type="AlphaFoldDB" id="A0A5C5G9V9"/>
<feature type="transmembrane region" description="Helical" evidence="6">
    <location>
        <begin position="7"/>
        <end position="26"/>
    </location>
</feature>
<evidence type="ECO:0000256" key="1">
    <source>
        <dbReference type="ARBA" id="ARBA00004429"/>
    </source>
</evidence>
<dbReference type="PANTHER" id="PTHR30341">
    <property type="entry name" value="SODIUM ION/PROTON ANTIPORTER NHAA-RELATED"/>
    <property type="match status" value="1"/>
</dbReference>
<protein>
    <recommendedName>
        <fullName evidence="6">Na(+)/H(+) antiporter NhaA</fullName>
    </recommendedName>
    <alternativeName>
        <fullName evidence="6">Sodium/proton antiporter NhaA</fullName>
    </alternativeName>
</protein>
<keyword evidence="8" id="KW-1185">Reference proteome</keyword>
<keyword evidence="2 6" id="KW-1003">Cell membrane</keyword>
<keyword evidence="6" id="KW-0813">Transport</keyword>
<keyword evidence="6" id="KW-0739">Sodium transport</keyword>
<name>A0A5C5G9V9_9RHOB</name>
<dbReference type="GO" id="GO:0005886">
    <property type="term" value="C:plasma membrane"/>
    <property type="evidence" value="ECO:0007669"/>
    <property type="project" value="UniProtKB-SubCell"/>
</dbReference>
<feature type="transmembrane region" description="Helical" evidence="6">
    <location>
        <begin position="166"/>
        <end position="189"/>
    </location>
</feature>
<feature type="transmembrane region" description="Helical" evidence="6">
    <location>
        <begin position="396"/>
        <end position="414"/>
    </location>
</feature>
<dbReference type="InterPro" id="IPR004670">
    <property type="entry name" value="NhaA"/>
</dbReference>